<name>A0A9P9L1K0_FUSSL</name>
<protein>
    <submittedName>
        <fullName evidence="2">Uncharacterized protein</fullName>
    </submittedName>
</protein>
<dbReference type="Proteomes" id="UP000736672">
    <property type="component" value="Unassembled WGS sequence"/>
</dbReference>
<sequence>MHSEACRFHRSTWVTAGKSLANYKIEAMNGPLGHESIPCAEVTTDELCGGSSKSARIQDALEGWLPSPAARPRPLSAPTGHSADHVLGPSRRFQTPPQHDARSTLDDMNWWPVRVGDVDFEISIHVEDPSVWELVKGTSAWANWLTFTVLRNLQGPRSRGDNYLETWRLLRFPVVRRGGNSDRRHRTRVHHGRSTDGLGTHCTLNSYQSDFRLSGVYAPLSVLSLPCAATYQPHGVEATQTNAITKS</sequence>
<keyword evidence="3" id="KW-1185">Reference proteome</keyword>
<accession>A0A9P9L1K0</accession>
<evidence type="ECO:0000256" key="1">
    <source>
        <dbReference type="SAM" id="MobiDB-lite"/>
    </source>
</evidence>
<proteinExistence type="predicted"/>
<evidence type="ECO:0000313" key="2">
    <source>
        <dbReference type="EMBL" id="KAH7272504.1"/>
    </source>
</evidence>
<reference evidence="2" key="1">
    <citation type="journal article" date="2021" name="Nat. Commun.">
        <title>Genetic determinants of endophytism in the Arabidopsis root mycobiome.</title>
        <authorList>
            <person name="Mesny F."/>
            <person name="Miyauchi S."/>
            <person name="Thiergart T."/>
            <person name="Pickel B."/>
            <person name="Atanasova L."/>
            <person name="Karlsson M."/>
            <person name="Huettel B."/>
            <person name="Barry K.W."/>
            <person name="Haridas S."/>
            <person name="Chen C."/>
            <person name="Bauer D."/>
            <person name="Andreopoulos W."/>
            <person name="Pangilinan J."/>
            <person name="LaButti K."/>
            <person name="Riley R."/>
            <person name="Lipzen A."/>
            <person name="Clum A."/>
            <person name="Drula E."/>
            <person name="Henrissat B."/>
            <person name="Kohler A."/>
            <person name="Grigoriev I.V."/>
            <person name="Martin F.M."/>
            <person name="Hacquard S."/>
        </authorList>
    </citation>
    <scope>NUCLEOTIDE SEQUENCE</scope>
    <source>
        <strain evidence="2">FSSC 5 MPI-SDFR-AT-0091</strain>
    </source>
</reference>
<dbReference type="AlphaFoldDB" id="A0A9P9L1K0"/>
<gene>
    <name evidence="2" type="ORF">B0J15DRAFT_179715</name>
</gene>
<feature type="region of interest" description="Disordered" evidence="1">
    <location>
        <begin position="74"/>
        <end position="101"/>
    </location>
</feature>
<comment type="caution">
    <text evidence="2">The sequence shown here is derived from an EMBL/GenBank/DDBJ whole genome shotgun (WGS) entry which is preliminary data.</text>
</comment>
<evidence type="ECO:0000313" key="3">
    <source>
        <dbReference type="Proteomes" id="UP000736672"/>
    </source>
</evidence>
<organism evidence="2 3">
    <name type="scientific">Fusarium solani</name>
    <name type="common">Filamentous fungus</name>
    <dbReference type="NCBI Taxonomy" id="169388"/>
    <lineage>
        <taxon>Eukaryota</taxon>
        <taxon>Fungi</taxon>
        <taxon>Dikarya</taxon>
        <taxon>Ascomycota</taxon>
        <taxon>Pezizomycotina</taxon>
        <taxon>Sordariomycetes</taxon>
        <taxon>Hypocreomycetidae</taxon>
        <taxon>Hypocreales</taxon>
        <taxon>Nectriaceae</taxon>
        <taxon>Fusarium</taxon>
        <taxon>Fusarium solani species complex</taxon>
    </lineage>
</organism>
<dbReference type="EMBL" id="JAGTJS010000003">
    <property type="protein sequence ID" value="KAH7272504.1"/>
    <property type="molecule type" value="Genomic_DNA"/>
</dbReference>